<evidence type="ECO:0000256" key="1">
    <source>
        <dbReference type="SAM" id="MobiDB-lite"/>
    </source>
</evidence>
<evidence type="ECO:0000313" key="3">
    <source>
        <dbReference type="Proteomes" id="UP000242770"/>
    </source>
</evidence>
<organism evidence="2 3">
    <name type="scientific">Sporisorium scitamineum</name>
    <dbReference type="NCBI Taxonomy" id="49012"/>
    <lineage>
        <taxon>Eukaryota</taxon>
        <taxon>Fungi</taxon>
        <taxon>Dikarya</taxon>
        <taxon>Basidiomycota</taxon>
        <taxon>Ustilaginomycotina</taxon>
        <taxon>Ustilaginomycetes</taxon>
        <taxon>Ustilaginales</taxon>
        <taxon>Ustilaginaceae</taxon>
        <taxon>Sporisorium</taxon>
    </lineage>
</organism>
<sequence length="58" mass="6277">MPGPAFYMALVEVFVAEGGEGGWRRYEGHQMQPTSASSELGSASAQKVLDAYEESKHT</sequence>
<feature type="compositionally biased region" description="Polar residues" evidence="1">
    <location>
        <begin position="31"/>
        <end position="45"/>
    </location>
</feature>
<dbReference type="AlphaFoldDB" id="A0A0F7S1R1"/>
<keyword evidence="3" id="KW-1185">Reference proteome</keyword>
<gene>
    <name evidence="2" type="primary">SSCI62220.1</name>
</gene>
<dbReference type="Proteomes" id="UP000242770">
    <property type="component" value="Unassembled WGS sequence"/>
</dbReference>
<feature type="region of interest" description="Disordered" evidence="1">
    <location>
        <begin position="27"/>
        <end position="58"/>
    </location>
</feature>
<evidence type="ECO:0000313" key="2">
    <source>
        <dbReference type="EMBL" id="CDS01259.1"/>
    </source>
</evidence>
<name>A0A0F7S1R1_9BASI</name>
<protein>
    <submittedName>
        <fullName evidence="2">Uncharacterized protein</fullName>
    </submittedName>
</protein>
<reference evidence="3" key="1">
    <citation type="submission" date="2014-06" db="EMBL/GenBank/DDBJ databases">
        <authorList>
            <person name="Berkman P.J."/>
        </authorList>
    </citation>
    <scope>NUCLEOTIDE SEQUENCE [LARGE SCALE GENOMIC DNA]</scope>
</reference>
<proteinExistence type="predicted"/>
<dbReference type="EMBL" id="CCFA01003701">
    <property type="protein sequence ID" value="CDS01259.1"/>
    <property type="molecule type" value="Genomic_DNA"/>
</dbReference>
<accession>A0A0F7S1R1</accession>